<dbReference type="SUPFAM" id="SSF53448">
    <property type="entry name" value="Nucleotide-diphospho-sugar transferases"/>
    <property type="match status" value="1"/>
</dbReference>
<dbReference type="CTD" id="39265"/>
<feature type="domain" description="Fe2OG dioxygenase" evidence="14">
    <location>
        <begin position="638"/>
        <end position="734"/>
    </location>
</feature>
<evidence type="ECO:0000256" key="11">
    <source>
        <dbReference type="ARBA" id="ARBA00023180"/>
    </source>
</evidence>
<evidence type="ECO:0000256" key="12">
    <source>
        <dbReference type="ARBA" id="ARBA00047930"/>
    </source>
</evidence>
<comment type="subcellular location">
    <subcellularLocation>
        <location evidence="2">Endoplasmic reticulum</location>
    </subcellularLocation>
</comment>
<evidence type="ECO:0000256" key="6">
    <source>
        <dbReference type="ARBA" id="ARBA00022824"/>
    </source>
</evidence>
<feature type="chain" id="PRO_5010331659" description="procollagen-lysine 5-dioxygenase" evidence="13">
    <location>
        <begin position="24"/>
        <end position="734"/>
    </location>
</feature>
<evidence type="ECO:0000256" key="13">
    <source>
        <dbReference type="SAM" id="SignalP"/>
    </source>
</evidence>
<dbReference type="InterPro" id="IPR029044">
    <property type="entry name" value="Nucleotide-diphossugar_trans"/>
</dbReference>
<dbReference type="GO" id="GO:0008475">
    <property type="term" value="F:procollagen-lysine 5-dioxygenase activity"/>
    <property type="evidence" value="ECO:0007669"/>
    <property type="project" value="UniProtKB-EC"/>
</dbReference>
<keyword evidence="8" id="KW-0223">Dioxygenase</keyword>
<keyword evidence="7" id="KW-0847">Vitamin C</keyword>
<dbReference type="STRING" id="121845.A0A1S3CWH0"/>
<evidence type="ECO:0000256" key="8">
    <source>
        <dbReference type="ARBA" id="ARBA00022964"/>
    </source>
</evidence>
<dbReference type="InterPro" id="IPR006620">
    <property type="entry name" value="Pro_4_hyd_alph"/>
</dbReference>
<keyword evidence="15" id="KW-1185">Reference proteome</keyword>
<keyword evidence="6" id="KW-0256">Endoplasmic reticulum</keyword>
<dbReference type="Gene3D" id="2.60.120.620">
    <property type="entry name" value="q2cbj1_9rhob like domain"/>
    <property type="match status" value="1"/>
</dbReference>
<dbReference type="RefSeq" id="XP_008469168.1">
    <property type="nucleotide sequence ID" value="XM_008470946.3"/>
</dbReference>
<accession>A0A1S3CWH0</accession>
<comment type="cofactor">
    <cofactor evidence="1">
        <name>L-ascorbate</name>
        <dbReference type="ChEBI" id="CHEBI:38290"/>
    </cofactor>
</comment>
<dbReference type="InterPro" id="IPR057589">
    <property type="entry name" value="GT_PLOD"/>
</dbReference>
<organism evidence="15 16">
    <name type="scientific">Diaphorina citri</name>
    <name type="common">Asian citrus psyllid</name>
    <dbReference type="NCBI Taxonomy" id="121845"/>
    <lineage>
        <taxon>Eukaryota</taxon>
        <taxon>Metazoa</taxon>
        <taxon>Ecdysozoa</taxon>
        <taxon>Arthropoda</taxon>
        <taxon>Hexapoda</taxon>
        <taxon>Insecta</taxon>
        <taxon>Pterygota</taxon>
        <taxon>Neoptera</taxon>
        <taxon>Paraneoptera</taxon>
        <taxon>Hemiptera</taxon>
        <taxon>Sternorrhyncha</taxon>
        <taxon>Psylloidea</taxon>
        <taxon>Psyllidae</taxon>
        <taxon>Diaphorininae</taxon>
        <taxon>Diaphorina</taxon>
    </lineage>
</organism>
<dbReference type="GO" id="GO:0005506">
    <property type="term" value="F:iron ion binding"/>
    <property type="evidence" value="ECO:0007669"/>
    <property type="project" value="InterPro"/>
</dbReference>
<dbReference type="GO" id="GO:0005783">
    <property type="term" value="C:endoplasmic reticulum"/>
    <property type="evidence" value="ECO:0007669"/>
    <property type="project" value="UniProtKB-SubCell"/>
</dbReference>
<dbReference type="GeneID" id="103506550"/>
<gene>
    <name evidence="16" type="primary">LOC103506550</name>
</gene>
<proteinExistence type="predicted"/>
<evidence type="ECO:0000256" key="10">
    <source>
        <dbReference type="ARBA" id="ARBA00023004"/>
    </source>
</evidence>
<keyword evidence="4" id="KW-0479">Metal-binding</keyword>
<keyword evidence="11" id="KW-0325">Glycoprotein</keyword>
<name>A0A1S3CWH0_DIACI</name>
<dbReference type="PaxDb" id="121845-A0A1S3CWH0"/>
<dbReference type="InterPro" id="IPR044861">
    <property type="entry name" value="IPNS-like_FE2OG_OXY"/>
</dbReference>
<evidence type="ECO:0000256" key="3">
    <source>
        <dbReference type="ARBA" id="ARBA00012264"/>
    </source>
</evidence>
<sequence>MLSNLHLNCLILSCVVFFISVHCNKVKNIDEDKFLVITVASNETDGYKRFIQSAEVNKLQVKTLGLHQPWLGGDMSSLGGGYKVNLLKNELDEMDITDDMIILVTDSYDVIIDGGVNDILERFNTFDANIVFGAERLCWPDTSLYDKYPAVGSGYRYLNSGGFIGYAKDIKELISNRSIKNEEDDQLYYALLFLDETLRTKHKIVLDTLANLFQNLYGSLEDIKLNFDLDEFVHLTNTKYNTNPVIIHGNGKSKIELNSFGNYLAKSWKTSGCTRCNLIKHLDSLKPDQFPSVLISVFIDKPTAFLEEFLNKIANLNYPAKKISMFVYNNQEYHAPLFDDYIHNFKTMFKNVKYIAHNSTVNSKEARNLAVENSLHKGVDFYFYVDSDSHLDNPDVLKYLVNRNESLIAPLLVRPFKAWSNFWGALNADGFYARSFDYMNIINGDQGGKGIWNVPYITNCYLMKTSVIKATNIKTIYTLNSMDYDMAFCTNLRNKGIHLKIDSTQEYGHLVDSENFDPQKTNPEVYELIRNPLDWDLRYIHPEYQKSLLPDTVNNQPCPDVFWFPIVTEKFCHEFVQIMEAYGQWSDGTNNDKRLETGYEAVPTRDIHMKQVGLAGVWAEFLRKYVVPLQEREFIGYHHEPVRAPMSFVVRYRPDEQPSLRPHHDSSTYTINIALNQVGVDYEGGGCRFIRYNCNVTATRMGWMLMHPGRLTHYHEGLQVTQGTRYIMISFVDP</sequence>
<dbReference type="PANTHER" id="PTHR10730">
    <property type="entry name" value="PROCOLLAGEN-LYSINE,2-OXOGLUTARATE 5-DIOXYGENASE/GLYCOSYLTRANSFERASE 25 FAMILY MEMBER"/>
    <property type="match status" value="1"/>
</dbReference>
<dbReference type="InterPro" id="IPR005123">
    <property type="entry name" value="Oxoglu/Fe-dep_dioxygenase_dom"/>
</dbReference>
<evidence type="ECO:0000256" key="4">
    <source>
        <dbReference type="ARBA" id="ARBA00022723"/>
    </source>
</evidence>
<evidence type="ECO:0000313" key="16">
    <source>
        <dbReference type="RefSeq" id="XP_008469168.1"/>
    </source>
</evidence>
<dbReference type="SMART" id="SM00702">
    <property type="entry name" value="P4Hc"/>
    <property type="match status" value="1"/>
</dbReference>
<keyword evidence="10" id="KW-0408">Iron</keyword>
<dbReference type="KEGG" id="dci:103506550"/>
<protein>
    <recommendedName>
        <fullName evidence="3">procollagen-lysine 5-dioxygenase</fullName>
        <ecNumber evidence="3">1.14.11.4</ecNumber>
    </recommendedName>
</protein>
<feature type="signal peptide" evidence="13">
    <location>
        <begin position="1"/>
        <end position="23"/>
    </location>
</feature>
<dbReference type="InterPro" id="IPR050757">
    <property type="entry name" value="Collagen_mod_GT25"/>
</dbReference>
<dbReference type="Proteomes" id="UP000079169">
    <property type="component" value="Unplaced"/>
</dbReference>
<dbReference type="Pfam" id="PF25342">
    <property type="entry name" value="GT_PLOD"/>
    <property type="match status" value="1"/>
</dbReference>
<comment type="catalytic activity">
    <reaction evidence="12">
        <text>L-lysyl-[collagen] + 2-oxoglutarate + O2 = (5R)-5-hydroxy-L-lysyl-[collagen] + succinate + CO2</text>
        <dbReference type="Rhea" id="RHEA:16569"/>
        <dbReference type="Rhea" id="RHEA-COMP:12751"/>
        <dbReference type="Rhea" id="RHEA-COMP:12752"/>
        <dbReference type="ChEBI" id="CHEBI:15379"/>
        <dbReference type="ChEBI" id="CHEBI:16526"/>
        <dbReference type="ChEBI" id="CHEBI:16810"/>
        <dbReference type="ChEBI" id="CHEBI:29969"/>
        <dbReference type="ChEBI" id="CHEBI:30031"/>
        <dbReference type="ChEBI" id="CHEBI:133442"/>
        <dbReference type="EC" id="1.14.11.4"/>
    </reaction>
</comment>
<dbReference type="GO" id="GO:0031418">
    <property type="term" value="F:L-ascorbic acid binding"/>
    <property type="evidence" value="ECO:0007669"/>
    <property type="project" value="UniProtKB-KW"/>
</dbReference>
<dbReference type="PROSITE" id="PS51471">
    <property type="entry name" value="FE2OG_OXY"/>
    <property type="match status" value="1"/>
</dbReference>
<evidence type="ECO:0000256" key="2">
    <source>
        <dbReference type="ARBA" id="ARBA00004240"/>
    </source>
</evidence>
<evidence type="ECO:0000259" key="14">
    <source>
        <dbReference type="PROSITE" id="PS51471"/>
    </source>
</evidence>
<evidence type="ECO:0000313" key="15">
    <source>
        <dbReference type="Proteomes" id="UP000079169"/>
    </source>
</evidence>
<evidence type="ECO:0000256" key="9">
    <source>
        <dbReference type="ARBA" id="ARBA00023002"/>
    </source>
</evidence>
<evidence type="ECO:0000256" key="7">
    <source>
        <dbReference type="ARBA" id="ARBA00022896"/>
    </source>
</evidence>
<evidence type="ECO:0000256" key="5">
    <source>
        <dbReference type="ARBA" id="ARBA00022729"/>
    </source>
</evidence>
<dbReference type="EC" id="1.14.11.4" evidence="3"/>
<dbReference type="PANTHER" id="PTHR10730:SF45">
    <property type="entry name" value="PROCOLLAGEN-LYSINE,2-OXOGLUTARATE 5-DIOXYGENASE"/>
    <property type="match status" value="1"/>
</dbReference>
<dbReference type="Pfam" id="PF03171">
    <property type="entry name" value="2OG-FeII_Oxy"/>
    <property type="match status" value="1"/>
</dbReference>
<dbReference type="Gene3D" id="3.90.550.10">
    <property type="entry name" value="Spore Coat Polysaccharide Biosynthesis Protein SpsA, Chain A"/>
    <property type="match status" value="1"/>
</dbReference>
<dbReference type="AlphaFoldDB" id="A0A1S3CWH0"/>
<reference evidence="16" key="1">
    <citation type="submission" date="2025-08" db="UniProtKB">
        <authorList>
            <consortium name="RefSeq"/>
        </authorList>
    </citation>
    <scope>IDENTIFICATION</scope>
</reference>
<keyword evidence="9" id="KW-0560">Oxidoreductase</keyword>
<keyword evidence="5 13" id="KW-0732">Signal</keyword>
<evidence type="ECO:0000256" key="1">
    <source>
        <dbReference type="ARBA" id="ARBA00001961"/>
    </source>
</evidence>
<dbReference type="OMA" id="TDVACNH"/>